<sequence>MQDMVTRTLQSQGLYRFDPNQFSYGLWNEANRQYWWLRQQEEWYKQQQAMQELTDDDFSDDEDGAVLKGNKQSGKSSESYRVLESF</sequence>
<dbReference type="RefSeq" id="XP_011129853.1">
    <property type="nucleotide sequence ID" value="XM_011131551.1"/>
</dbReference>
<feature type="compositionally biased region" description="Polar residues" evidence="1">
    <location>
        <begin position="70"/>
        <end position="79"/>
    </location>
</feature>
<name>A0A023B924_GRENI</name>
<dbReference type="EMBL" id="AFNH02000412">
    <property type="protein sequence ID" value="EZG70938.1"/>
    <property type="molecule type" value="Genomic_DNA"/>
</dbReference>
<dbReference type="VEuPathDB" id="CryptoDB:GNI_053870"/>
<reference evidence="2" key="1">
    <citation type="submission" date="2013-12" db="EMBL/GenBank/DDBJ databases">
        <authorList>
            <person name="Omoto C.K."/>
            <person name="Sibley D."/>
            <person name="Venepally P."/>
            <person name="Hadjithomas M."/>
            <person name="Karamycheva S."/>
            <person name="Brunk B."/>
            <person name="Roos D."/>
            <person name="Caler E."/>
            <person name="Lorenzi H."/>
        </authorList>
    </citation>
    <scope>NUCLEOTIDE SEQUENCE</scope>
</reference>
<evidence type="ECO:0000256" key="1">
    <source>
        <dbReference type="SAM" id="MobiDB-lite"/>
    </source>
</evidence>
<feature type="region of interest" description="Disordered" evidence="1">
    <location>
        <begin position="54"/>
        <end position="86"/>
    </location>
</feature>
<dbReference type="Proteomes" id="UP000019763">
    <property type="component" value="Unassembled WGS sequence"/>
</dbReference>
<gene>
    <name evidence="2" type="ORF">GNI_053870</name>
</gene>
<dbReference type="AlphaFoldDB" id="A0A023B924"/>
<accession>A0A023B924</accession>
<evidence type="ECO:0000313" key="2">
    <source>
        <dbReference type="EMBL" id="EZG70938.1"/>
    </source>
</evidence>
<organism evidence="2 3">
    <name type="scientific">Gregarina niphandrodes</name>
    <name type="common">Septate eugregarine</name>
    <dbReference type="NCBI Taxonomy" id="110365"/>
    <lineage>
        <taxon>Eukaryota</taxon>
        <taxon>Sar</taxon>
        <taxon>Alveolata</taxon>
        <taxon>Apicomplexa</taxon>
        <taxon>Conoidasida</taxon>
        <taxon>Gregarinasina</taxon>
        <taxon>Eugregarinorida</taxon>
        <taxon>Gregarinidae</taxon>
        <taxon>Gregarina</taxon>
    </lineage>
</organism>
<dbReference type="GeneID" id="22911975"/>
<protein>
    <submittedName>
        <fullName evidence="2">Uncharacterized protein</fullName>
    </submittedName>
</protein>
<proteinExistence type="predicted"/>
<evidence type="ECO:0000313" key="3">
    <source>
        <dbReference type="Proteomes" id="UP000019763"/>
    </source>
</evidence>
<comment type="caution">
    <text evidence="2">The sequence shown here is derived from an EMBL/GenBank/DDBJ whole genome shotgun (WGS) entry which is preliminary data.</text>
</comment>
<feature type="compositionally biased region" description="Acidic residues" evidence="1">
    <location>
        <begin position="54"/>
        <end position="64"/>
    </location>
</feature>
<keyword evidence="3" id="KW-1185">Reference proteome</keyword>